<dbReference type="AlphaFoldDB" id="A0A9K3GJ54"/>
<proteinExistence type="predicted"/>
<dbReference type="InterPro" id="IPR015943">
    <property type="entry name" value="WD40/YVTN_repeat-like_dom_sf"/>
</dbReference>
<dbReference type="Proteomes" id="UP000265618">
    <property type="component" value="Unassembled WGS sequence"/>
</dbReference>
<evidence type="ECO:0000313" key="2">
    <source>
        <dbReference type="EMBL" id="GIQ84913.1"/>
    </source>
</evidence>
<dbReference type="PROSITE" id="PS50082">
    <property type="entry name" value="WD_REPEATS_2"/>
    <property type="match status" value="1"/>
</dbReference>
<dbReference type="Gene3D" id="2.130.10.10">
    <property type="entry name" value="YVTN repeat-like/Quinoprotein amine dehydrogenase"/>
    <property type="match status" value="1"/>
</dbReference>
<feature type="repeat" description="WD" evidence="1">
    <location>
        <begin position="43"/>
        <end position="57"/>
    </location>
</feature>
<keyword evidence="3" id="KW-1185">Reference proteome</keyword>
<feature type="non-terminal residue" evidence="2">
    <location>
        <position position="1"/>
    </location>
</feature>
<gene>
    <name evidence="2" type="ORF">KIPB_006497</name>
</gene>
<evidence type="ECO:0000313" key="3">
    <source>
        <dbReference type="Proteomes" id="UP000265618"/>
    </source>
</evidence>
<keyword evidence="1" id="KW-0853">WD repeat</keyword>
<dbReference type="SUPFAM" id="SSF50978">
    <property type="entry name" value="WD40 repeat-like"/>
    <property type="match status" value="1"/>
</dbReference>
<comment type="caution">
    <text evidence="2">The sequence shown here is derived from an EMBL/GenBank/DDBJ whole genome shotgun (WGS) entry which is preliminary data.</text>
</comment>
<evidence type="ECO:0000256" key="1">
    <source>
        <dbReference type="PROSITE-ProRule" id="PRU00221"/>
    </source>
</evidence>
<dbReference type="OrthoDB" id="10257301at2759"/>
<sequence>DAHGRLVVWKWESGAVAYRLPCHVREKKPVSCHCWHPWAAGKLLTASQDGDIKLWRH</sequence>
<reference evidence="2 3" key="1">
    <citation type="journal article" date="2018" name="PLoS ONE">
        <title>The draft genome of Kipferlia bialata reveals reductive genome evolution in fornicate parasites.</title>
        <authorList>
            <person name="Tanifuji G."/>
            <person name="Takabayashi S."/>
            <person name="Kume K."/>
            <person name="Takagi M."/>
            <person name="Nakayama T."/>
            <person name="Kamikawa R."/>
            <person name="Inagaki Y."/>
            <person name="Hashimoto T."/>
        </authorList>
    </citation>
    <scope>NUCLEOTIDE SEQUENCE [LARGE SCALE GENOMIC DNA]</scope>
    <source>
        <strain evidence="2">NY0173</strain>
    </source>
</reference>
<dbReference type="InterPro" id="IPR036322">
    <property type="entry name" value="WD40_repeat_dom_sf"/>
</dbReference>
<dbReference type="InterPro" id="IPR001680">
    <property type="entry name" value="WD40_rpt"/>
</dbReference>
<organism evidence="2 3">
    <name type="scientific">Kipferlia bialata</name>
    <dbReference type="NCBI Taxonomy" id="797122"/>
    <lineage>
        <taxon>Eukaryota</taxon>
        <taxon>Metamonada</taxon>
        <taxon>Carpediemonas-like organisms</taxon>
        <taxon>Kipferlia</taxon>
    </lineage>
</organism>
<name>A0A9K3GJ54_9EUKA</name>
<accession>A0A9K3GJ54</accession>
<dbReference type="EMBL" id="BDIP01001673">
    <property type="protein sequence ID" value="GIQ84913.1"/>
    <property type="molecule type" value="Genomic_DNA"/>
</dbReference>
<protein>
    <submittedName>
        <fullName evidence="2">Uncharacterized protein</fullName>
    </submittedName>
</protein>